<proteinExistence type="predicted"/>
<evidence type="ECO:0000313" key="2">
    <source>
        <dbReference type="Proteomes" id="UP000293483"/>
    </source>
</evidence>
<dbReference type="RefSeq" id="WP_130148688.1">
    <property type="nucleotide sequence ID" value="NZ_SGSU01000030.1"/>
</dbReference>
<dbReference type="EMBL" id="SGSU01000030">
    <property type="protein sequence ID" value="RZG63971.1"/>
    <property type="molecule type" value="Genomic_DNA"/>
</dbReference>
<gene>
    <name evidence="1" type="ORF">EXE25_18095</name>
</gene>
<dbReference type="Pfam" id="PF05534">
    <property type="entry name" value="HicB"/>
    <property type="match status" value="1"/>
</dbReference>
<evidence type="ECO:0000313" key="1">
    <source>
        <dbReference type="EMBL" id="RZG63971.1"/>
    </source>
</evidence>
<dbReference type="Gene3D" id="1.10.1220.10">
    <property type="entry name" value="Met repressor-like"/>
    <property type="match status" value="1"/>
</dbReference>
<accession>A0A4Q7AMN5</accession>
<dbReference type="Proteomes" id="UP000293483">
    <property type="component" value="Unassembled WGS sequence"/>
</dbReference>
<protein>
    <submittedName>
        <fullName evidence="1">Toxin-antitoxin system HicB family antitoxin</fullName>
    </submittedName>
</protein>
<reference evidence="1 2" key="1">
    <citation type="submission" date="2019-02" db="EMBL/GenBank/DDBJ databases">
        <title>The Batch Genome Submission of Acinetobacter spp. strains.</title>
        <authorList>
            <person name="Qin J."/>
            <person name="Hu Y."/>
            <person name="Ye H."/>
            <person name="Wei L."/>
            <person name="Feng Y."/>
            <person name="Zong Z."/>
        </authorList>
    </citation>
    <scope>NUCLEOTIDE SEQUENCE [LARGE SCALE GENOMIC DNA]</scope>
    <source>
        <strain evidence="1 2">WCHABo060081</strain>
    </source>
</reference>
<comment type="caution">
    <text evidence="1">The sequence shown here is derived from an EMBL/GenBank/DDBJ whole genome shotgun (WGS) entry which is preliminary data.</text>
</comment>
<dbReference type="InterPro" id="IPR010985">
    <property type="entry name" value="Ribbon_hlx_hlx"/>
</dbReference>
<dbReference type="SUPFAM" id="SSF47598">
    <property type="entry name" value="Ribbon-helix-helix"/>
    <property type="match status" value="1"/>
</dbReference>
<organism evidence="1 2">
    <name type="scientific">Acinetobacter bouvetii</name>
    <dbReference type="NCBI Taxonomy" id="202951"/>
    <lineage>
        <taxon>Bacteria</taxon>
        <taxon>Pseudomonadati</taxon>
        <taxon>Pseudomonadota</taxon>
        <taxon>Gammaproteobacteria</taxon>
        <taxon>Moraxellales</taxon>
        <taxon>Moraxellaceae</taxon>
        <taxon>Acinetobacter</taxon>
    </lineage>
</organism>
<dbReference type="GO" id="GO:0006355">
    <property type="term" value="P:regulation of DNA-templated transcription"/>
    <property type="evidence" value="ECO:0007669"/>
    <property type="project" value="InterPro"/>
</dbReference>
<dbReference type="InterPro" id="IPR013321">
    <property type="entry name" value="Arc_rbn_hlx_hlx"/>
</dbReference>
<dbReference type="InterPro" id="IPR008651">
    <property type="entry name" value="Uncharacterised_HicB"/>
</dbReference>
<name>A0A4Q7AMN5_9GAMM</name>
<dbReference type="AlphaFoldDB" id="A0A4Q7AMN5"/>
<sequence length="79" mass="8973">MRDSLLQKQADYIRTQVRMPPDLHEAASQYAKENGMSLNAVINMFVESGLNPKNNNPIQDTSKLSDEIADKIVERLNQK</sequence>